<evidence type="ECO:0000313" key="3">
    <source>
        <dbReference type="Proteomes" id="UP001501576"/>
    </source>
</evidence>
<feature type="compositionally biased region" description="Low complexity" evidence="1">
    <location>
        <begin position="1"/>
        <end position="14"/>
    </location>
</feature>
<proteinExistence type="predicted"/>
<dbReference type="EMBL" id="BAAABZ010000059">
    <property type="protein sequence ID" value="GAA0551465.1"/>
    <property type="molecule type" value="Genomic_DNA"/>
</dbReference>
<evidence type="ECO:0000313" key="2">
    <source>
        <dbReference type="EMBL" id="GAA0551465.1"/>
    </source>
</evidence>
<name>A0ABP3NRI3_9ACTN</name>
<keyword evidence="3" id="KW-1185">Reference proteome</keyword>
<feature type="region of interest" description="Disordered" evidence="1">
    <location>
        <begin position="1"/>
        <end position="21"/>
    </location>
</feature>
<reference evidence="3" key="1">
    <citation type="journal article" date="2019" name="Int. J. Syst. Evol. Microbiol.">
        <title>The Global Catalogue of Microorganisms (GCM) 10K type strain sequencing project: providing services to taxonomists for standard genome sequencing and annotation.</title>
        <authorList>
            <consortium name="The Broad Institute Genomics Platform"/>
            <consortium name="The Broad Institute Genome Sequencing Center for Infectious Disease"/>
            <person name="Wu L."/>
            <person name="Ma J."/>
        </authorList>
    </citation>
    <scope>NUCLEOTIDE SEQUENCE [LARGE SCALE GENOMIC DNA]</scope>
    <source>
        <strain evidence="3">JCM 5052</strain>
    </source>
</reference>
<protein>
    <recommendedName>
        <fullName evidence="4">Integrase</fullName>
    </recommendedName>
</protein>
<sequence length="47" mass="5289">MTTPRDTSPSPRTRANGDGTLYQRKDGRWEAAGYVLAPGNTRRRVRV</sequence>
<organism evidence="2 3">
    <name type="scientific">Streptomyces mordarskii</name>
    <dbReference type="NCBI Taxonomy" id="1226758"/>
    <lineage>
        <taxon>Bacteria</taxon>
        <taxon>Bacillati</taxon>
        <taxon>Actinomycetota</taxon>
        <taxon>Actinomycetes</taxon>
        <taxon>Kitasatosporales</taxon>
        <taxon>Streptomycetaceae</taxon>
        <taxon>Streptomyces</taxon>
    </lineage>
</organism>
<comment type="caution">
    <text evidence="2">The sequence shown here is derived from an EMBL/GenBank/DDBJ whole genome shotgun (WGS) entry which is preliminary data.</text>
</comment>
<dbReference type="Proteomes" id="UP001501576">
    <property type="component" value="Unassembled WGS sequence"/>
</dbReference>
<gene>
    <name evidence="2" type="ORF">GCM10010390_62170</name>
</gene>
<evidence type="ECO:0008006" key="4">
    <source>
        <dbReference type="Google" id="ProtNLM"/>
    </source>
</evidence>
<evidence type="ECO:0000256" key="1">
    <source>
        <dbReference type="SAM" id="MobiDB-lite"/>
    </source>
</evidence>
<accession>A0ABP3NRI3</accession>